<feature type="domain" description="FAD-dependent urate hydroxylase HpyO/Asp monooxygenase CreE-like FAD/NAD(P)-binding" evidence="1">
    <location>
        <begin position="8"/>
        <end position="169"/>
    </location>
</feature>
<evidence type="ECO:0000313" key="3">
    <source>
        <dbReference type="Proteomes" id="UP001139411"/>
    </source>
</evidence>
<dbReference type="PANTHER" id="PTHR40254:SF1">
    <property type="entry name" value="BLR0577 PROTEIN"/>
    <property type="match status" value="1"/>
</dbReference>
<dbReference type="InterPro" id="IPR038732">
    <property type="entry name" value="HpyO/CreE_NAD-binding"/>
</dbReference>
<organism evidence="2 3">
    <name type="scientific">Dyadobacter chenhuakuii</name>
    <dbReference type="NCBI Taxonomy" id="2909339"/>
    <lineage>
        <taxon>Bacteria</taxon>
        <taxon>Pseudomonadati</taxon>
        <taxon>Bacteroidota</taxon>
        <taxon>Cytophagia</taxon>
        <taxon>Cytophagales</taxon>
        <taxon>Spirosomataceae</taxon>
        <taxon>Dyadobacter</taxon>
    </lineage>
</organism>
<sequence>MSLTNITIIGGGACGISAFIELFLQLRIAKSHRELSITIIEENKEVGKGLAFGTKQPGHILNTQADLMGIHFTEPQHFSDWLIEHDARIGSEVVDNQGENRAFTTRRLYGDYLKEQFEHYFALARNEGMDVQVIHASAKSVARGEPRFTIHLSGNTQHSCDFLVLSPGTPVADNYPDLNDKENYFGSPWPSEPILEKIPKDADVAILGSSLSAVDALMTLTDNDYKGKITCYSPDGLMPRVQPADQAAMIDCKFLTLKNLHEIQRKELRNPTVKEIFRLFKKEAETYAGGKIDWKATARTDKPAEKLLAEDIEIAKNGGDALSNIPYSLRYESSEMWKWLDESEKLKFKKWFGAYWAVNRHCMPLVNAERVNKLFISNQLQVVPGLKEVVFDDSKNSFVLIHGDGNESVETFVINATGPASAVKLMKSELMQNLAKDGLIEPEDAGGIKINTETMQVITGKSAYPNFYAVGHITNGLLLDVNAVWFNVKTIGNLSRHLISQIIGNPS</sequence>
<dbReference type="Pfam" id="PF13454">
    <property type="entry name" value="NAD_binding_9"/>
    <property type="match status" value="1"/>
</dbReference>
<evidence type="ECO:0000313" key="2">
    <source>
        <dbReference type="EMBL" id="MCF2499182.1"/>
    </source>
</evidence>
<dbReference type="EMBL" id="JAKFFV010000007">
    <property type="protein sequence ID" value="MCF2499182.1"/>
    <property type="molecule type" value="Genomic_DNA"/>
</dbReference>
<dbReference type="Proteomes" id="UP001139411">
    <property type="component" value="Unassembled WGS sequence"/>
</dbReference>
<dbReference type="AlphaFoldDB" id="A0A9X1QET3"/>
<name>A0A9X1QET3_9BACT</name>
<comment type="caution">
    <text evidence="2">The sequence shown here is derived from an EMBL/GenBank/DDBJ whole genome shotgun (WGS) entry which is preliminary data.</text>
</comment>
<dbReference type="PANTHER" id="PTHR40254">
    <property type="entry name" value="BLR0577 PROTEIN"/>
    <property type="match status" value="1"/>
</dbReference>
<gene>
    <name evidence="2" type="ORF">L0661_12740</name>
</gene>
<dbReference type="SUPFAM" id="SSF51905">
    <property type="entry name" value="FAD/NAD(P)-binding domain"/>
    <property type="match status" value="2"/>
</dbReference>
<dbReference type="InterPro" id="IPR052189">
    <property type="entry name" value="L-asp_N-monooxygenase_NS-form"/>
</dbReference>
<dbReference type="InterPro" id="IPR036188">
    <property type="entry name" value="FAD/NAD-bd_sf"/>
</dbReference>
<evidence type="ECO:0000259" key="1">
    <source>
        <dbReference type="Pfam" id="PF13454"/>
    </source>
</evidence>
<protein>
    <submittedName>
        <fullName evidence="2">FAD/NAD(P)-binding protein</fullName>
    </submittedName>
</protein>
<reference evidence="2" key="1">
    <citation type="submission" date="2022-01" db="EMBL/GenBank/DDBJ databases">
        <title>Novel species in genus Dyadobacter.</title>
        <authorList>
            <person name="Ma C."/>
        </authorList>
    </citation>
    <scope>NUCLEOTIDE SEQUENCE</scope>
    <source>
        <strain evidence="2">CY357</strain>
    </source>
</reference>
<dbReference type="RefSeq" id="WP_235178060.1">
    <property type="nucleotide sequence ID" value="NZ_JAKFFV010000007.1"/>
</dbReference>
<accession>A0A9X1QET3</accession>
<dbReference type="Gene3D" id="3.50.50.60">
    <property type="entry name" value="FAD/NAD(P)-binding domain"/>
    <property type="match status" value="1"/>
</dbReference>
<proteinExistence type="predicted"/>